<name>A0A242K258_9ENTE</name>
<dbReference type="EMBL" id="NGMM01000006">
    <property type="protein sequence ID" value="OTP12671.1"/>
    <property type="molecule type" value="Genomic_DNA"/>
</dbReference>
<evidence type="ECO:0000313" key="1">
    <source>
        <dbReference type="EMBL" id="OTP12671.1"/>
    </source>
</evidence>
<proteinExistence type="predicted"/>
<sequence length="256" mass="28577">MALEKQFYLSSNVSSKSMGNAVAPWYLNYSKSNWWYDGLDSSNYFYSINSDNVYIQYGQNLGTVPWASARFFGQEVVVNNETENTDGSITANVTVTPLCFSGRRSDYAAPVGFRVIYDIRINGVRVYSFNGSTIDEFTNGAGAPQTFVVTIPPESRATQTALEVNITYPDGEYPNSTTVTGFVLYNPNPPAFRPMAIRKSGKWKSLNNPGGYWMIRKGGIWQEIPLMNYSQAGKDNVGTSRIRKSGRWKGQSIYGE</sequence>
<dbReference type="OrthoDB" id="2187899at2"/>
<dbReference type="RefSeq" id="WP_086350260.1">
    <property type="nucleotide sequence ID" value="NZ_CP147247.1"/>
</dbReference>
<dbReference type="EMBL" id="CP147247">
    <property type="protein sequence ID" value="WYJ89561.1"/>
    <property type="molecule type" value="Genomic_DNA"/>
</dbReference>
<reference evidence="2" key="3">
    <citation type="submission" date="2024-03" db="EMBL/GenBank/DDBJ databases">
        <title>The Genome Sequence of Enterococcus sp. DIV0242b.</title>
        <authorList>
            <consortium name="The Broad Institute Genomics Platform"/>
            <consortium name="The Broad Institute Microbial Omics Core"/>
            <consortium name="The Broad Institute Genomic Center for Infectious Diseases"/>
            <person name="Earl A."/>
            <person name="Manson A."/>
            <person name="Gilmore M."/>
            <person name="Schwartman J."/>
            <person name="Shea T."/>
            <person name="Abouelleil A."/>
            <person name="Cao P."/>
            <person name="Chapman S."/>
            <person name="Cusick C."/>
            <person name="Young S."/>
            <person name="Neafsey D."/>
            <person name="Nusbaum C."/>
            <person name="Birren B."/>
        </authorList>
    </citation>
    <scope>NUCLEOTIDE SEQUENCE</scope>
    <source>
        <strain evidence="2">9E7_DIV0242</strain>
    </source>
</reference>
<dbReference type="AlphaFoldDB" id="A0A242K258"/>
<reference evidence="2" key="2">
    <citation type="submission" date="2017-05" db="EMBL/GenBank/DDBJ databases">
        <authorList>
            <consortium name="The Broad Institute Genomics Platform"/>
            <consortium name="The Broad Institute Genomic Center for Infectious Diseases"/>
            <person name="Earl A."/>
            <person name="Manson A."/>
            <person name="Schwartman J."/>
            <person name="Gilmore M."/>
            <person name="Abouelleil A."/>
            <person name="Cao P."/>
            <person name="Chapman S."/>
            <person name="Cusick C."/>
            <person name="Shea T."/>
            <person name="Young S."/>
            <person name="Neafsey D."/>
            <person name="Nusbaum C."/>
            <person name="Birren B."/>
        </authorList>
    </citation>
    <scope>NUCLEOTIDE SEQUENCE</scope>
    <source>
        <strain evidence="2">9E7_DIV0242</strain>
    </source>
</reference>
<keyword evidence="3" id="KW-1185">Reference proteome</keyword>
<dbReference type="Proteomes" id="UP000195141">
    <property type="component" value="Chromosome"/>
</dbReference>
<evidence type="ECO:0000313" key="3">
    <source>
        <dbReference type="Proteomes" id="UP000195141"/>
    </source>
</evidence>
<organism evidence="1">
    <name type="scientific">Candidatus Enterococcus clewellii</name>
    <dbReference type="NCBI Taxonomy" id="1834193"/>
    <lineage>
        <taxon>Bacteria</taxon>
        <taxon>Bacillati</taxon>
        <taxon>Bacillota</taxon>
        <taxon>Bacilli</taxon>
        <taxon>Lactobacillales</taxon>
        <taxon>Enterococcaceae</taxon>
        <taxon>Enterococcus</taxon>
    </lineage>
</organism>
<gene>
    <name evidence="2" type="ORF">A5888_001283</name>
    <name evidence="1" type="ORF">A5888_003249</name>
</gene>
<evidence type="ECO:0000313" key="2">
    <source>
        <dbReference type="EMBL" id="WYJ89561.1"/>
    </source>
</evidence>
<reference evidence="1" key="1">
    <citation type="submission" date="2017-05" db="EMBL/GenBank/DDBJ databases">
        <title>The Genome Sequence of Enterococcus sp. 9E7_DIV0242.</title>
        <authorList>
            <consortium name="The Broad Institute Genomics Platform"/>
            <consortium name="The Broad Institute Genomic Center for Infectious Diseases"/>
            <person name="Earl A."/>
            <person name="Manson A."/>
            <person name="Schwartman J."/>
            <person name="Gilmore M."/>
            <person name="Abouelleil A."/>
            <person name="Cao P."/>
            <person name="Chapman S."/>
            <person name="Cusick C."/>
            <person name="Shea T."/>
            <person name="Young S."/>
            <person name="Neafsey D."/>
            <person name="Nusbaum C."/>
            <person name="Birren B."/>
        </authorList>
    </citation>
    <scope>NUCLEOTIDE SEQUENCE [LARGE SCALE GENOMIC DNA]</scope>
    <source>
        <strain evidence="1">9E7_DIV0242</strain>
    </source>
</reference>
<protein>
    <submittedName>
        <fullName evidence="1">Uncharacterized protein</fullName>
    </submittedName>
</protein>
<accession>A0A242K258</accession>